<comment type="similarity">
    <text evidence="1 3">Belongs to the short-chain dehydrogenases/reductases (SDR) family.</text>
</comment>
<accession>A0ABW3JZT3</accession>
<evidence type="ECO:0000259" key="5">
    <source>
        <dbReference type="SMART" id="SM00822"/>
    </source>
</evidence>
<sequence>MSLIQKLTSLNRGLLYGAAGVTVLLAARALYKEATKYSLKDKVVLITGGSRGLGLVMARMLAAKGARLAICGRHAESLEKAKEELEATGAEVIAITADVTRVTEVNRMIAKIIRHYGVLDVLINNAGIIQVAPYEATEVKDYKEAMQTNFWGPLYTIFSVLPHMRNQGGGRIVNITSIGGKVAVPHLLPYTASKFALVGLSEGLHASLKENNILVTTVVPTLMRTGSPGNITIKGDHAKEYAWFKVSSSSALLSVKAETAASSIIKSIEYGRSEATIGLTAKLATVMQGIAPGLVSEAMAMVERLLPQPGENYTEAKTGYESESALSAALGKRTAAAALKNNET</sequence>
<comment type="caution">
    <text evidence="6">The sequence shown here is derived from an EMBL/GenBank/DDBJ whole genome shotgun (WGS) entry which is preliminary data.</text>
</comment>
<keyword evidence="4" id="KW-1133">Transmembrane helix</keyword>
<keyword evidence="4" id="KW-0472">Membrane</keyword>
<dbReference type="PANTHER" id="PTHR44196">
    <property type="entry name" value="DEHYDROGENASE/REDUCTASE SDR FAMILY MEMBER 7B"/>
    <property type="match status" value="1"/>
</dbReference>
<dbReference type="Pfam" id="PF00106">
    <property type="entry name" value="adh_short"/>
    <property type="match status" value="1"/>
</dbReference>
<evidence type="ECO:0000256" key="3">
    <source>
        <dbReference type="RuleBase" id="RU000363"/>
    </source>
</evidence>
<dbReference type="PANTHER" id="PTHR44196:SF1">
    <property type="entry name" value="DEHYDROGENASE_REDUCTASE SDR FAMILY MEMBER 7B"/>
    <property type="match status" value="1"/>
</dbReference>
<dbReference type="GO" id="GO:0016491">
    <property type="term" value="F:oxidoreductase activity"/>
    <property type="evidence" value="ECO:0007669"/>
    <property type="project" value="UniProtKB-KW"/>
</dbReference>
<organism evidence="6 7">
    <name type="scientific">Ohtaekwangia kribbensis</name>
    <dbReference type="NCBI Taxonomy" id="688913"/>
    <lineage>
        <taxon>Bacteria</taxon>
        <taxon>Pseudomonadati</taxon>
        <taxon>Bacteroidota</taxon>
        <taxon>Cytophagia</taxon>
        <taxon>Cytophagales</taxon>
        <taxon>Fulvivirgaceae</taxon>
        <taxon>Ohtaekwangia</taxon>
    </lineage>
</organism>
<dbReference type="PROSITE" id="PS00061">
    <property type="entry name" value="ADH_SHORT"/>
    <property type="match status" value="1"/>
</dbReference>
<dbReference type="InterPro" id="IPR057326">
    <property type="entry name" value="KR_dom"/>
</dbReference>
<dbReference type="PRINTS" id="PR00080">
    <property type="entry name" value="SDRFAMILY"/>
</dbReference>
<dbReference type="Proteomes" id="UP001597112">
    <property type="component" value="Unassembled WGS sequence"/>
</dbReference>
<name>A0ABW3JZT3_9BACT</name>
<proteinExistence type="inferred from homology"/>
<dbReference type="Gene3D" id="3.40.50.720">
    <property type="entry name" value="NAD(P)-binding Rossmann-like Domain"/>
    <property type="match status" value="1"/>
</dbReference>
<evidence type="ECO:0000313" key="7">
    <source>
        <dbReference type="Proteomes" id="UP001597112"/>
    </source>
</evidence>
<dbReference type="InterPro" id="IPR002347">
    <property type="entry name" value="SDR_fam"/>
</dbReference>
<evidence type="ECO:0000256" key="2">
    <source>
        <dbReference type="ARBA" id="ARBA00023002"/>
    </source>
</evidence>
<evidence type="ECO:0000313" key="6">
    <source>
        <dbReference type="EMBL" id="MFD0999490.1"/>
    </source>
</evidence>
<keyword evidence="7" id="KW-1185">Reference proteome</keyword>
<feature type="transmembrane region" description="Helical" evidence="4">
    <location>
        <begin position="13"/>
        <end position="31"/>
    </location>
</feature>
<evidence type="ECO:0000256" key="1">
    <source>
        <dbReference type="ARBA" id="ARBA00006484"/>
    </source>
</evidence>
<dbReference type="InterPro" id="IPR036291">
    <property type="entry name" value="NAD(P)-bd_dom_sf"/>
</dbReference>
<dbReference type="EMBL" id="JBHTKA010000001">
    <property type="protein sequence ID" value="MFD0999490.1"/>
    <property type="molecule type" value="Genomic_DNA"/>
</dbReference>
<dbReference type="PRINTS" id="PR00081">
    <property type="entry name" value="GDHRDH"/>
</dbReference>
<feature type="domain" description="Ketoreductase" evidence="5">
    <location>
        <begin position="42"/>
        <end position="203"/>
    </location>
</feature>
<reference evidence="7" key="1">
    <citation type="journal article" date="2019" name="Int. J. Syst. Evol. Microbiol.">
        <title>The Global Catalogue of Microorganisms (GCM) 10K type strain sequencing project: providing services to taxonomists for standard genome sequencing and annotation.</title>
        <authorList>
            <consortium name="The Broad Institute Genomics Platform"/>
            <consortium name="The Broad Institute Genome Sequencing Center for Infectious Disease"/>
            <person name="Wu L."/>
            <person name="Ma J."/>
        </authorList>
    </citation>
    <scope>NUCLEOTIDE SEQUENCE [LARGE SCALE GENOMIC DNA]</scope>
    <source>
        <strain evidence="7">CCUG 58938</strain>
    </source>
</reference>
<protein>
    <submittedName>
        <fullName evidence="6">SDR family NAD(P)-dependent oxidoreductase</fullName>
        <ecNumber evidence="6">1.-.-.-</ecNumber>
    </submittedName>
</protein>
<dbReference type="InterPro" id="IPR020904">
    <property type="entry name" value="Sc_DH/Rdtase_CS"/>
</dbReference>
<keyword evidence="2 6" id="KW-0560">Oxidoreductase</keyword>
<evidence type="ECO:0000256" key="4">
    <source>
        <dbReference type="SAM" id="Phobius"/>
    </source>
</evidence>
<dbReference type="SMART" id="SM00822">
    <property type="entry name" value="PKS_KR"/>
    <property type="match status" value="1"/>
</dbReference>
<dbReference type="RefSeq" id="WP_377578026.1">
    <property type="nucleotide sequence ID" value="NZ_JBHTKA010000001.1"/>
</dbReference>
<keyword evidence="4" id="KW-0812">Transmembrane</keyword>
<gene>
    <name evidence="6" type="ORF">ACFQ21_09235</name>
</gene>
<dbReference type="SUPFAM" id="SSF51735">
    <property type="entry name" value="NAD(P)-binding Rossmann-fold domains"/>
    <property type="match status" value="1"/>
</dbReference>
<dbReference type="EC" id="1.-.-.-" evidence="6"/>